<keyword evidence="1" id="KW-0175">Coiled coil</keyword>
<feature type="non-terminal residue" evidence="2">
    <location>
        <position position="74"/>
    </location>
</feature>
<gene>
    <name evidence="2" type="ORF">METZ01_LOCUS210728</name>
</gene>
<proteinExistence type="predicted"/>
<organism evidence="2">
    <name type="scientific">marine metagenome</name>
    <dbReference type="NCBI Taxonomy" id="408172"/>
    <lineage>
        <taxon>unclassified sequences</taxon>
        <taxon>metagenomes</taxon>
        <taxon>ecological metagenomes</taxon>
    </lineage>
</organism>
<feature type="coiled-coil region" evidence="1">
    <location>
        <begin position="35"/>
        <end position="62"/>
    </location>
</feature>
<sequence>MKQTFPIIVAALVGAAAVFVLKSGNSNPATGGADNSKLEQQIAELRKQLNEAKAQAGRVEVMETEREKIVEKLK</sequence>
<evidence type="ECO:0000313" key="2">
    <source>
        <dbReference type="EMBL" id="SVB57874.1"/>
    </source>
</evidence>
<protein>
    <submittedName>
        <fullName evidence="2">Uncharacterized protein</fullName>
    </submittedName>
</protein>
<reference evidence="2" key="1">
    <citation type="submission" date="2018-05" db="EMBL/GenBank/DDBJ databases">
        <authorList>
            <person name="Lanie J.A."/>
            <person name="Ng W.-L."/>
            <person name="Kazmierczak K.M."/>
            <person name="Andrzejewski T.M."/>
            <person name="Davidsen T.M."/>
            <person name="Wayne K.J."/>
            <person name="Tettelin H."/>
            <person name="Glass J.I."/>
            <person name="Rusch D."/>
            <person name="Podicherti R."/>
            <person name="Tsui H.-C.T."/>
            <person name="Winkler M.E."/>
        </authorList>
    </citation>
    <scope>NUCLEOTIDE SEQUENCE</scope>
</reference>
<dbReference type="AlphaFoldDB" id="A0A382F6B0"/>
<name>A0A382F6B0_9ZZZZ</name>
<dbReference type="EMBL" id="UINC01047951">
    <property type="protein sequence ID" value="SVB57874.1"/>
    <property type="molecule type" value="Genomic_DNA"/>
</dbReference>
<evidence type="ECO:0000256" key="1">
    <source>
        <dbReference type="SAM" id="Coils"/>
    </source>
</evidence>
<accession>A0A382F6B0</accession>